<evidence type="ECO:0000256" key="8">
    <source>
        <dbReference type="ARBA" id="ARBA00049183"/>
    </source>
</evidence>
<dbReference type="PATRIC" id="fig|1439726.3.peg.1086"/>
<feature type="active site" description="Proton acceptor" evidence="9">
    <location>
        <position position="67"/>
    </location>
</feature>
<dbReference type="GO" id="GO:0005886">
    <property type="term" value="C:plasma membrane"/>
    <property type="evidence" value="ECO:0007669"/>
    <property type="project" value="UniProtKB-SubCell"/>
</dbReference>
<name>A0A1E3H5N0_9HYPH</name>
<evidence type="ECO:0000256" key="7">
    <source>
        <dbReference type="ARBA" id="ARBA00031445"/>
    </source>
</evidence>
<feature type="site" description="Transition state stabilizer" evidence="10">
    <location>
        <position position="211"/>
    </location>
</feature>
<dbReference type="Gene3D" id="3.40.50.2000">
    <property type="entry name" value="Glycogen Phosphorylase B"/>
    <property type="match status" value="1"/>
</dbReference>
<dbReference type="GO" id="GO:0043842">
    <property type="term" value="F:Kdo transferase activity"/>
    <property type="evidence" value="ECO:0007669"/>
    <property type="project" value="UniProtKB-EC"/>
</dbReference>
<evidence type="ECO:0000256" key="4">
    <source>
        <dbReference type="ARBA" id="ARBA00012621"/>
    </source>
</evidence>
<comment type="catalytic activity">
    <reaction evidence="8 11">
        <text>lipid IVA (E. coli) + CMP-3-deoxy-beta-D-manno-octulosonate = alpha-Kdo-(2-&gt;6)-lipid IVA (E. coli) + CMP + H(+)</text>
        <dbReference type="Rhea" id="RHEA:28066"/>
        <dbReference type="ChEBI" id="CHEBI:15378"/>
        <dbReference type="ChEBI" id="CHEBI:58603"/>
        <dbReference type="ChEBI" id="CHEBI:60364"/>
        <dbReference type="ChEBI" id="CHEBI:60377"/>
        <dbReference type="ChEBI" id="CHEBI:85987"/>
        <dbReference type="EC" id="2.4.99.12"/>
    </reaction>
</comment>
<gene>
    <name evidence="13" type="primary">waaA</name>
    <name evidence="13" type="ORF">A6302_01043</name>
</gene>
<keyword evidence="6 11" id="KW-0808">Transferase</keyword>
<keyword evidence="11" id="KW-1003">Cell membrane</keyword>
<evidence type="ECO:0000256" key="10">
    <source>
        <dbReference type="PIRSR" id="PIRSR639901-2"/>
    </source>
</evidence>
<evidence type="ECO:0000259" key="12">
    <source>
        <dbReference type="Pfam" id="PF04413"/>
    </source>
</evidence>
<evidence type="ECO:0000256" key="2">
    <source>
        <dbReference type="ARBA" id="ARBA00004713"/>
    </source>
</evidence>
<dbReference type="EMBL" id="MCRJ01000017">
    <property type="protein sequence ID" value="ODN71622.1"/>
    <property type="molecule type" value="Genomic_DNA"/>
</dbReference>
<evidence type="ECO:0000256" key="1">
    <source>
        <dbReference type="ARBA" id="ARBA00003394"/>
    </source>
</evidence>
<keyword evidence="11" id="KW-0472">Membrane</keyword>
<sequence>MKDSGEFLIRSYVGATRVARPLVRGLVHWRRIKGKEHEERWRERLGEASLPTPAAPVVWVHAASVGETVAVMPLIYRIAATGVGVVLTTVTLASATLVAGRLPRGVCHQFVPLDIAPYVDRFLATWDPQLAIFVESEIWPVTIARLDARNVPLVVCNARMSPRSFAGWRRWPALSHAVFSRIRHCLAQSDADADRFRQLGAPRVSTIGNIKFDAPVPEASRTVAEALSASIDGRPVFLAASTHPGEEDIVLDAFTRALSRNADLLLILAPRHPARGPDVAGLASGHGLRTALRSIGALPERGTQVYVADTVGELGTLYRLARVAFIGGSLNPRIGGHNPIEPGGLGTAVVAGPNVGNWSEIYEALKAESALTEVRDATELFDAVDRLVNLDNTRQRQAEAARRVVARFSGALARTQAAIDPLIDPLIVSARLARRMPGPA</sequence>
<dbReference type="SUPFAM" id="SSF53756">
    <property type="entry name" value="UDP-Glycosyltransferase/glycogen phosphorylase"/>
    <property type="match status" value="1"/>
</dbReference>
<keyword evidence="13" id="KW-0328">Glycosyltransferase</keyword>
<organism evidence="13 14">
    <name type="scientific">Methylobrevis pamukkalensis</name>
    <dbReference type="NCBI Taxonomy" id="1439726"/>
    <lineage>
        <taxon>Bacteria</taxon>
        <taxon>Pseudomonadati</taxon>
        <taxon>Pseudomonadota</taxon>
        <taxon>Alphaproteobacteria</taxon>
        <taxon>Hyphomicrobiales</taxon>
        <taxon>Pleomorphomonadaceae</taxon>
        <taxon>Methylobrevis</taxon>
    </lineage>
</organism>
<evidence type="ECO:0000256" key="3">
    <source>
        <dbReference type="ARBA" id="ARBA00006380"/>
    </source>
</evidence>
<evidence type="ECO:0000313" key="14">
    <source>
        <dbReference type="Proteomes" id="UP000094622"/>
    </source>
</evidence>
<dbReference type="GO" id="GO:0009244">
    <property type="term" value="P:lipopolysaccharide core region biosynthetic process"/>
    <property type="evidence" value="ECO:0007669"/>
    <property type="project" value="UniProtKB-UniRule"/>
</dbReference>
<dbReference type="InterPro" id="IPR007507">
    <property type="entry name" value="Glycos_transf_N"/>
</dbReference>
<evidence type="ECO:0000256" key="9">
    <source>
        <dbReference type="PIRSR" id="PIRSR639901-1"/>
    </source>
</evidence>
<evidence type="ECO:0000256" key="11">
    <source>
        <dbReference type="RuleBase" id="RU365103"/>
    </source>
</evidence>
<protein>
    <recommendedName>
        <fullName evidence="5 11">3-deoxy-D-manno-octulosonic acid transferase</fullName>
        <shortName evidence="11">Kdo transferase</shortName>
        <ecNumber evidence="4 11">2.4.99.12</ecNumber>
    </recommendedName>
    <alternativeName>
        <fullName evidence="7 11">Lipid IV(A) 3-deoxy-D-manno-octulosonic acid transferase</fullName>
    </alternativeName>
</protein>
<evidence type="ECO:0000256" key="5">
    <source>
        <dbReference type="ARBA" id="ARBA00019077"/>
    </source>
</evidence>
<comment type="function">
    <text evidence="1 11">Involved in lipopolysaccharide (LPS) biosynthesis. Catalyzes the transfer of 3-deoxy-D-manno-octulosonate (Kdo) residue(s) from CMP-Kdo to lipid IV(A), the tetraacyldisaccharide-1,4'-bisphosphate precursor of lipid A.</text>
</comment>
<comment type="similarity">
    <text evidence="3">Belongs to the glycosyltransferase group 1 family. Glycosyltransferase 30 subfamily.</text>
</comment>
<comment type="caution">
    <text evidence="13">The sequence shown here is derived from an EMBL/GenBank/DDBJ whole genome shotgun (WGS) entry which is preliminary data.</text>
</comment>
<proteinExistence type="inferred from homology"/>
<dbReference type="RefSeq" id="WP_069306065.1">
    <property type="nucleotide sequence ID" value="NZ_MCRJ01000017.1"/>
</dbReference>
<feature type="domain" description="3-deoxy-D-manno-octulosonic-acid transferase N-terminal" evidence="12">
    <location>
        <begin position="39"/>
        <end position="214"/>
    </location>
</feature>
<dbReference type="AlphaFoldDB" id="A0A1E3H5N0"/>
<feature type="site" description="Transition state stabilizer" evidence="10">
    <location>
        <position position="135"/>
    </location>
</feature>
<evidence type="ECO:0000313" key="13">
    <source>
        <dbReference type="EMBL" id="ODN71622.1"/>
    </source>
</evidence>
<comment type="pathway">
    <text evidence="2 11">Bacterial outer membrane biogenesis; LPS core biosynthesis.</text>
</comment>
<reference evidence="13 14" key="1">
    <citation type="submission" date="2016-07" db="EMBL/GenBank/DDBJ databases">
        <title>Draft Genome Sequence of Methylobrevis pamukkalensis PK2.</title>
        <authorList>
            <person name="Vasilenko O.V."/>
            <person name="Doronina N.V."/>
            <person name="Shmareva M.N."/>
            <person name="Tarlachkov S.V."/>
            <person name="Mustakhimov I."/>
            <person name="Trotsenko Y.A."/>
        </authorList>
    </citation>
    <scope>NUCLEOTIDE SEQUENCE [LARGE SCALE GENOMIC DNA]</scope>
    <source>
        <strain evidence="13 14">PK2</strain>
    </source>
</reference>
<dbReference type="FunFam" id="3.40.50.2000:FF:000032">
    <property type="entry name" value="3-deoxy-D-manno-octulosonic acid transferase"/>
    <property type="match status" value="1"/>
</dbReference>
<dbReference type="PANTHER" id="PTHR42755:SF1">
    <property type="entry name" value="3-DEOXY-D-MANNO-OCTULOSONIC ACID TRANSFERASE, MITOCHONDRIAL-RELATED"/>
    <property type="match status" value="1"/>
</dbReference>
<dbReference type="OrthoDB" id="9789797at2"/>
<dbReference type="EC" id="2.4.99.12" evidence="4 11"/>
<dbReference type="InterPro" id="IPR038107">
    <property type="entry name" value="Glycos_transf_N_sf"/>
</dbReference>
<evidence type="ECO:0000256" key="6">
    <source>
        <dbReference type="ARBA" id="ARBA00022679"/>
    </source>
</evidence>
<dbReference type="Proteomes" id="UP000094622">
    <property type="component" value="Unassembled WGS sequence"/>
</dbReference>
<keyword evidence="14" id="KW-1185">Reference proteome</keyword>
<dbReference type="PANTHER" id="PTHR42755">
    <property type="entry name" value="3-DEOXY-MANNO-OCTULOSONATE CYTIDYLYLTRANSFERASE"/>
    <property type="match status" value="1"/>
</dbReference>
<keyword evidence="11" id="KW-0448">Lipopolysaccharide biosynthesis</keyword>
<dbReference type="InterPro" id="IPR039901">
    <property type="entry name" value="Kdotransferase"/>
</dbReference>
<comment type="subcellular location">
    <subcellularLocation>
        <location evidence="11">Cell membrane</location>
    </subcellularLocation>
</comment>
<accession>A0A1E3H5N0</accession>
<dbReference type="Pfam" id="PF04413">
    <property type="entry name" value="Glycos_transf_N"/>
    <property type="match status" value="1"/>
</dbReference>
<dbReference type="UniPathway" id="UPA00958"/>
<dbReference type="Gene3D" id="3.40.50.11720">
    <property type="entry name" value="3-Deoxy-D-manno-octulosonic-acid transferase, N-terminal domain"/>
    <property type="match status" value="1"/>
</dbReference>
<dbReference type="GO" id="GO:0009245">
    <property type="term" value="P:lipid A biosynthetic process"/>
    <property type="evidence" value="ECO:0007669"/>
    <property type="project" value="TreeGrafter"/>
</dbReference>